<keyword evidence="2" id="KW-1185">Reference proteome</keyword>
<organism evidence="1 2">
    <name type="scientific">Violaceomyces palustris</name>
    <dbReference type="NCBI Taxonomy" id="1673888"/>
    <lineage>
        <taxon>Eukaryota</taxon>
        <taxon>Fungi</taxon>
        <taxon>Dikarya</taxon>
        <taxon>Basidiomycota</taxon>
        <taxon>Ustilaginomycotina</taxon>
        <taxon>Ustilaginomycetes</taxon>
        <taxon>Violaceomycetales</taxon>
        <taxon>Violaceomycetaceae</taxon>
        <taxon>Violaceomyces</taxon>
    </lineage>
</organism>
<gene>
    <name evidence="1" type="ORF">IE53DRAFT_377030</name>
</gene>
<reference evidence="1 2" key="1">
    <citation type="journal article" date="2018" name="Mol. Biol. Evol.">
        <title>Broad Genomic Sampling Reveals a Smut Pathogenic Ancestry of the Fungal Clade Ustilaginomycotina.</title>
        <authorList>
            <person name="Kijpornyongpan T."/>
            <person name="Mondo S.J."/>
            <person name="Barry K."/>
            <person name="Sandor L."/>
            <person name="Lee J."/>
            <person name="Lipzen A."/>
            <person name="Pangilinan J."/>
            <person name="LaButti K."/>
            <person name="Hainaut M."/>
            <person name="Henrissat B."/>
            <person name="Grigoriev I.V."/>
            <person name="Spatafora J.W."/>
            <person name="Aime M.C."/>
        </authorList>
    </citation>
    <scope>NUCLEOTIDE SEQUENCE [LARGE SCALE GENOMIC DNA]</scope>
    <source>
        <strain evidence="1 2">SA 807</strain>
    </source>
</reference>
<sequence length="887" mass="93785">MVKQKTPKTSNSRPPSTSALSQPLLPSSVSASIESACSSFSPGSRHLFAHLSKHVHQQRLKIYDSSTSASSRQQLVTDYALDEASNCLSLHWISVSVSSSSETGASEVQSASKSPSSKRRKQTSDKQSELPFMETPGTLLLALGLADGRIQLLSPTQAKLIATLDGCSSDVATGPSIPGGVGIVSLTSSHTAEATTLLACSLSGLVSSFTIRSIVPGDAPIKPEFTFRPDTKVATNMIASPAHTVNQRLLAAHHSIHLLGLETGASRTVATYTGHASPITHILWLNDKVFLTAAEGDRIVYLWSTAEAPLGAKPITGRPVATLALDSAVRCAAVTASDEEPKILIVSQSGEVGIYGLPSTDQKTPTQGSGRKAKSSSLPSLTKLCQMEATTGSDSLWLDVCFVPSAAGETDKIRLARLIKGAKVLIDEVALLDAQTGQLKRKITLSRSVSSIEPFPREGDEGGLTGGINRTQRYVDPPQSGVSRGSTGLTSLDDVGIAGGIAGSGPAQSEGQEPTLAQRLRSLGVRSGVSDNGDSDEEEGADRKRNLISEASLSTSLSQALHSGDSALLSSCLSHTDSALIRATVRKISGPMAVRLLEECVARLNGRGSKGNNGASKGTLGSQRARGITEWCRATMLSHMGYLMSIPNLVTRMASLHSTLSARLSSHERLLALNGRLELVLSQIEMRASYAAEQERRIQVQGVKLKKADKASTAANNLASTSKKWVEASDDEDDGDDDDDNMKPDGGNEGDIQDIALGVGESDSEVAEDDDEAVVLVRRAKKRPASEARKAAGGVLSEDELMEGLEEDDADDDEGEDENDDDDDDEEVDDDDEDDEDEETDLDREGASDEDEDDDDMEDEGGAGGPNGMFDLEAESTDGESEEDVSE</sequence>
<evidence type="ECO:0000313" key="2">
    <source>
        <dbReference type="Proteomes" id="UP000245626"/>
    </source>
</evidence>
<dbReference type="Proteomes" id="UP000245626">
    <property type="component" value="Unassembled WGS sequence"/>
</dbReference>
<evidence type="ECO:0000313" key="1">
    <source>
        <dbReference type="EMBL" id="PWN53821.1"/>
    </source>
</evidence>
<name>A0ACD0P780_9BASI</name>
<proteinExistence type="predicted"/>
<accession>A0ACD0P780</accession>
<protein>
    <submittedName>
        <fullName evidence="1">NUC189-domain-containing protein</fullName>
    </submittedName>
</protein>
<dbReference type="EMBL" id="KZ819708">
    <property type="protein sequence ID" value="PWN53821.1"/>
    <property type="molecule type" value="Genomic_DNA"/>
</dbReference>